<evidence type="ECO:0000313" key="4">
    <source>
        <dbReference type="EMBL" id="UPM41710.1"/>
    </source>
</evidence>
<keyword evidence="5" id="KW-1185">Reference proteome</keyword>
<dbReference type="RefSeq" id="WP_247992390.1">
    <property type="nucleotide sequence ID" value="NZ_CP096019.1"/>
</dbReference>
<evidence type="ECO:0000313" key="5">
    <source>
        <dbReference type="Proteomes" id="UP000831768"/>
    </source>
</evidence>
<dbReference type="InterPro" id="IPR050721">
    <property type="entry name" value="Trk_Ktr_HKT_K-transport"/>
</dbReference>
<feature type="domain" description="RCK C-terminal" evidence="3">
    <location>
        <begin position="464"/>
        <end position="546"/>
    </location>
</feature>
<sequence>MDRWRRRLTYYLLALGIIMLGYAIVYHFGMVVYEGATDRSFLRSLQFVVETFTTTGYGADAGWQSPQLLVLVMIMDITGVVLIFIALPVFVVPLFEAAFSITVPTAIETDMSDHVIICGYTPRVETLIAELESWEVDYVIVEPDRDRAVDVYETGHTVIHADPESVQGFERARIDMATAVVTDTSDERDVSIVLTAKEAAEDVRVISVVDEPERSTYHRLAGADTVLSPRELLGEGLATKLTTAVTTDLGGAADLGEDFEIAELPIHRGSDLSGQTLIESSIREQAGVNVIGAWFHGNFETPPPPDTELKQGTILMIAGRSSRIEALKEHAVSDVRHFERGKTIVIGYGEVGHSAVDSLEDAGVPCTIIDRLDLLDVDVVGEATDPDVLREAGIESAHTVVLALPDDTIAQFVTLIIRDLNPSIEIIARAEGSETIAKMYRAGAEYVLSLATVSGRMLASTILENEEVVSLDAQIQVIRTSAPRLSGHTVGDAEVRSRTGCTILGVEREGDVITDIQPDLRIQADDWLIIAGTDEDTNRFTELLSVE</sequence>
<dbReference type="Pfam" id="PF02254">
    <property type="entry name" value="TrkA_N"/>
    <property type="match status" value="2"/>
</dbReference>
<dbReference type="PROSITE" id="PS51201">
    <property type="entry name" value="RCK_N"/>
    <property type="match status" value="2"/>
</dbReference>
<dbReference type="Pfam" id="PF02080">
    <property type="entry name" value="TrkA_C"/>
    <property type="match status" value="2"/>
</dbReference>
<dbReference type="GeneID" id="71927749"/>
<accession>A0A8T9ZYG9</accession>
<dbReference type="PANTHER" id="PTHR43833">
    <property type="entry name" value="POTASSIUM CHANNEL PROTEIN 2-RELATED-RELATED"/>
    <property type="match status" value="1"/>
</dbReference>
<dbReference type="KEGG" id="haad:MW046_06840"/>
<gene>
    <name evidence="4" type="ORF">MW046_06840</name>
</gene>
<feature type="transmembrane region" description="Helical" evidence="1">
    <location>
        <begin position="12"/>
        <end position="33"/>
    </location>
</feature>
<dbReference type="InterPro" id="IPR036721">
    <property type="entry name" value="RCK_C_sf"/>
</dbReference>
<evidence type="ECO:0000259" key="2">
    <source>
        <dbReference type="PROSITE" id="PS51201"/>
    </source>
</evidence>
<reference evidence="4" key="1">
    <citation type="submission" date="2022-04" db="EMBL/GenBank/DDBJ databases">
        <title>Halocatena sp. nov., isolated from a salt lake.</title>
        <authorList>
            <person name="Cui H.-L."/>
        </authorList>
    </citation>
    <scope>NUCLEOTIDE SEQUENCE</scope>
    <source>
        <strain evidence="4">AD-1</strain>
    </source>
</reference>
<dbReference type="EMBL" id="CP096019">
    <property type="protein sequence ID" value="UPM41710.1"/>
    <property type="molecule type" value="Genomic_DNA"/>
</dbReference>
<dbReference type="InterPro" id="IPR036291">
    <property type="entry name" value="NAD(P)-bd_dom_sf"/>
</dbReference>
<evidence type="ECO:0000259" key="3">
    <source>
        <dbReference type="PROSITE" id="PS51202"/>
    </source>
</evidence>
<dbReference type="Gene3D" id="1.10.287.70">
    <property type="match status" value="1"/>
</dbReference>
<dbReference type="AlphaFoldDB" id="A0A8T9ZYG9"/>
<dbReference type="InterPro" id="IPR003148">
    <property type="entry name" value="RCK_N"/>
</dbReference>
<dbReference type="InterPro" id="IPR006037">
    <property type="entry name" value="RCK_C"/>
</dbReference>
<dbReference type="Gene3D" id="3.40.50.720">
    <property type="entry name" value="NAD(P)-binding Rossmann-like Domain"/>
    <property type="match status" value="2"/>
</dbReference>
<proteinExistence type="predicted"/>
<dbReference type="SUPFAM" id="SSF51735">
    <property type="entry name" value="NAD(P)-binding Rossmann-fold domains"/>
    <property type="match status" value="2"/>
</dbReference>
<dbReference type="GO" id="GO:0008324">
    <property type="term" value="F:monoatomic cation transmembrane transporter activity"/>
    <property type="evidence" value="ECO:0007669"/>
    <property type="project" value="InterPro"/>
</dbReference>
<keyword evidence="1" id="KW-0812">Transmembrane</keyword>
<dbReference type="SUPFAM" id="SSF116726">
    <property type="entry name" value="TrkA C-terminal domain-like"/>
    <property type="match status" value="2"/>
</dbReference>
<dbReference type="GO" id="GO:0006813">
    <property type="term" value="P:potassium ion transport"/>
    <property type="evidence" value="ECO:0007669"/>
    <property type="project" value="InterPro"/>
</dbReference>
<dbReference type="PANTHER" id="PTHR43833:SF9">
    <property type="entry name" value="POTASSIUM CHANNEL PROTEIN YUGO-RELATED"/>
    <property type="match status" value="1"/>
</dbReference>
<feature type="transmembrane region" description="Helical" evidence="1">
    <location>
        <begin position="68"/>
        <end position="92"/>
    </location>
</feature>
<dbReference type="PROSITE" id="PS51202">
    <property type="entry name" value="RCK_C"/>
    <property type="match status" value="2"/>
</dbReference>
<dbReference type="SUPFAM" id="SSF81324">
    <property type="entry name" value="Voltage-gated potassium channels"/>
    <property type="match status" value="1"/>
</dbReference>
<feature type="domain" description="RCK N-terminal" evidence="2">
    <location>
        <begin position="112"/>
        <end position="227"/>
    </location>
</feature>
<dbReference type="Proteomes" id="UP000831768">
    <property type="component" value="Chromosome"/>
</dbReference>
<feature type="domain" description="RCK C-terminal" evidence="3">
    <location>
        <begin position="249"/>
        <end position="333"/>
    </location>
</feature>
<feature type="domain" description="RCK N-terminal" evidence="2">
    <location>
        <begin position="340"/>
        <end position="448"/>
    </location>
</feature>
<evidence type="ECO:0000256" key="1">
    <source>
        <dbReference type="SAM" id="Phobius"/>
    </source>
</evidence>
<name>A0A8T9ZYG9_9EURY</name>
<keyword evidence="1" id="KW-1133">Transmembrane helix</keyword>
<keyword evidence="1" id="KW-0472">Membrane</keyword>
<dbReference type="Gene3D" id="3.30.70.1450">
    <property type="entry name" value="Regulator of K+ conductance, C-terminal domain"/>
    <property type="match status" value="2"/>
</dbReference>
<protein>
    <submittedName>
        <fullName evidence="4">NAD-binding protein</fullName>
    </submittedName>
</protein>
<organism evidence="4 5">
    <name type="scientific">Halocatena salina</name>
    <dbReference type="NCBI Taxonomy" id="2934340"/>
    <lineage>
        <taxon>Archaea</taxon>
        <taxon>Methanobacteriati</taxon>
        <taxon>Methanobacteriota</taxon>
        <taxon>Stenosarchaea group</taxon>
        <taxon>Halobacteria</taxon>
        <taxon>Halobacteriales</taxon>
        <taxon>Natronomonadaceae</taxon>
        <taxon>Halocatena</taxon>
    </lineage>
</organism>